<feature type="domain" description="Integrase catalytic" evidence="3">
    <location>
        <begin position="1"/>
        <end position="136"/>
    </location>
</feature>
<dbReference type="AlphaFoldDB" id="A0A7V9VYH2"/>
<proteinExistence type="inferred from homology"/>
<feature type="non-terminal residue" evidence="4">
    <location>
        <position position="1"/>
    </location>
</feature>
<comment type="caution">
    <text evidence="4">The sequence shown here is derived from an EMBL/GenBank/DDBJ whole genome shotgun (WGS) entry which is preliminary data.</text>
</comment>
<accession>A0A7V9VYH2</accession>
<dbReference type="Proteomes" id="UP000518091">
    <property type="component" value="Unassembled WGS sequence"/>
</dbReference>
<dbReference type="InterPro" id="IPR012337">
    <property type="entry name" value="RNaseH-like_sf"/>
</dbReference>
<comment type="function">
    <text evidence="1">Required for the transposition of the insertion element.</text>
</comment>
<dbReference type="PANTHER" id="PTHR10948">
    <property type="entry name" value="TRANSPOSASE"/>
    <property type="match status" value="1"/>
</dbReference>
<dbReference type="GO" id="GO:0015074">
    <property type="term" value="P:DNA integration"/>
    <property type="evidence" value="ECO:0007669"/>
    <property type="project" value="InterPro"/>
</dbReference>
<dbReference type="PROSITE" id="PS01043">
    <property type="entry name" value="TRANSPOSASE_IS30"/>
    <property type="match status" value="1"/>
</dbReference>
<dbReference type="InterPro" id="IPR051917">
    <property type="entry name" value="Transposase-Integrase"/>
</dbReference>
<dbReference type="GO" id="GO:0003677">
    <property type="term" value="F:DNA binding"/>
    <property type="evidence" value="ECO:0007669"/>
    <property type="project" value="InterPro"/>
</dbReference>
<reference evidence="4 5" key="1">
    <citation type="submission" date="2020-07" db="EMBL/GenBank/DDBJ databases">
        <title>Identification of Halomonas strains.</title>
        <authorList>
            <person name="Xiao Z."/>
            <person name="Shen J."/>
        </authorList>
    </citation>
    <scope>NUCLEOTIDE SEQUENCE [LARGE SCALE GENOMIC DNA]</scope>
    <source>
        <strain evidence="4 5">DSM 17331</strain>
    </source>
</reference>
<evidence type="ECO:0000256" key="1">
    <source>
        <dbReference type="ARBA" id="ARBA00002190"/>
    </source>
</evidence>
<gene>
    <name evidence="4" type="ORF">H1D44_02530</name>
</gene>
<evidence type="ECO:0000259" key="3">
    <source>
        <dbReference type="PROSITE" id="PS50994"/>
    </source>
</evidence>
<sequence length="147" mass="16365">RSAVGTLVERTTRLVILAKLDGTTATAAAIGFSDKLNEVPRALRLSMTYDQGREMMQHAEITQRTGTAIYFADPHSPWQRGSNENTNGLLRQYLPKGTDLSVYSQEELDAIADSLNTRPRKTLDWRTPLEVYSEVLKKSVAGPDTLQ</sequence>
<dbReference type="PANTHER" id="PTHR10948:SF23">
    <property type="entry name" value="TRANSPOSASE INSI FOR INSERTION SEQUENCE ELEMENT IS30A-RELATED"/>
    <property type="match status" value="1"/>
</dbReference>
<dbReference type="Gene3D" id="3.30.420.10">
    <property type="entry name" value="Ribonuclease H-like superfamily/Ribonuclease H"/>
    <property type="match status" value="1"/>
</dbReference>
<dbReference type="InterPro" id="IPR053392">
    <property type="entry name" value="Transposase_IS30-like"/>
</dbReference>
<dbReference type="GO" id="GO:0006313">
    <property type="term" value="P:DNA transposition"/>
    <property type="evidence" value="ECO:0007669"/>
    <property type="project" value="InterPro"/>
</dbReference>
<dbReference type="RefSeq" id="WP_181513260.1">
    <property type="nucleotide sequence ID" value="NZ_JACEFT010000001.1"/>
</dbReference>
<evidence type="ECO:0000313" key="5">
    <source>
        <dbReference type="Proteomes" id="UP000518091"/>
    </source>
</evidence>
<dbReference type="NCBIfam" id="NF033563">
    <property type="entry name" value="transpos_IS30"/>
    <property type="match status" value="1"/>
</dbReference>
<dbReference type="EMBL" id="JACEFT010000001">
    <property type="protein sequence ID" value="MBA2777768.1"/>
    <property type="molecule type" value="Genomic_DNA"/>
</dbReference>
<dbReference type="InterPro" id="IPR036397">
    <property type="entry name" value="RNaseH_sf"/>
</dbReference>
<organism evidence="4 5">
    <name type="scientific">Billgrantia kenyensis</name>
    <dbReference type="NCBI Taxonomy" id="321266"/>
    <lineage>
        <taxon>Bacteria</taxon>
        <taxon>Pseudomonadati</taxon>
        <taxon>Pseudomonadota</taxon>
        <taxon>Gammaproteobacteria</taxon>
        <taxon>Oceanospirillales</taxon>
        <taxon>Halomonadaceae</taxon>
        <taxon>Billgrantia</taxon>
    </lineage>
</organism>
<dbReference type="InterPro" id="IPR001584">
    <property type="entry name" value="Integrase_cat-core"/>
</dbReference>
<dbReference type="GO" id="GO:0004803">
    <property type="term" value="F:transposase activity"/>
    <property type="evidence" value="ECO:0007669"/>
    <property type="project" value="InterPro"/>
</dbReference>
<dbReference type="SUPFAM" id="SSF53098">
    <property type="entry name" value="Ribonuclease H-like"/>
    <property type="match status" value="1"/>
</dbReference>
<protein>
    <submittedName>
        <fullName evidence="4">IS30 family transposase</fullName>
    </submittedName>
</protein>
<evidence type="ECO:0000256" key="2">
    <source>
        <dbReference type="ARBA" id="ARBA00006363"/>
    </source>
</evidence>
<comment type="similarity">
    <text evidence="2">Belongs to the transposase IS30 family.</text>
</comment>
<evidence type="ECO:0000313" key="4">
    <source>
        <dbReference type="EMBL" id="MBA2777768.1"/>
    </source>
</evidence>
<dbReference type="GO" id="GO:0005829">
    <property type="term" value="C:cytosol"/>
    <property type="evidence" value="ECO:0007669"/>
    <property type="project" value="TreeGrafter"/>
</dbReference>
<dbReference type="InterPro" id="IPR001598">
    <property type="entry name" value="Transposase_IS30_CS"/>
</dbReference>
<dbReference type="PROSITE" id="PS50994">
    <property type="entry name" value="INTEGRASE"/>
    <property type="match status" value="1"/>
</dbReference>
<name>A0A7V9VYH2_9GAMM</name>